<evidence type="ECO:0000256" key="1">
    <source>
        <dbReference type="SAM" id="Coils"/>
    </source>
</evidence>
<evidence type="ECO:0000313" key="3">
    <source>
        <dbReference type="Proteomes" id="UP000730739"/>
    </source>
</evidence>
<accession>A0ABS4QXH1</accession>
<dbReference type="Proteomes" id="UP000730739">
    <property type="component" value="Unassembled WGS sequence"/>
</dbReference>
<dbReference type="RefSeq" id="WP_234939345.1">
    <property type="nucleotide sequence ID" value="NZ_JAGILA010000002.1"/>
</dbReference>
<comment type="caution">
    <text evidence="2">The sequence shown here is derived from an EMBL/GenBank/DDBJ whole genome shotgun (WGS) entry which is preliminary data.</text>
</comment>
<organism evidence="2 3">
    <name type="scientific">Sinorhizobium kostiense</name>
    <dbReference type="NCBI Taxonomy" id="76747"/>
    <lineage>
        <taxon>Bacteria</taxon>
        <taxon>Pseudomonadati</taxon>
        <taxon>Pseudomonadota</taxon>
        <taxon>Alphaproteobacteria</taxon>
        <taxon>Hyphomicrobiales</taxon>
        <taxon>Rhizobiaceae</taxon>
        <taxon>Sinorhizobium/Ensifer group</taxon>
        <taxon>Sinorhizobium</taxon>
    </lineage>
</organism>
<sequence>MAVLAAGAVGLANAIGDGLAAAAEARYNVRYEDALSRAVAHADEMEAMAREAMRLLAKLEAENARLYAACKQRQEVIDLLKKGRA</sequence>
<evidence type="ECO:0000313" key="2">
    <source>
        <dbReference type="EMBL" id="MBP2235343.1"/>
    </source>
</evidence>
<gene>
    <name evidence="2" type="ORF">J2Z31_001835</name>
</gene>
<feature type="coiled-coil region" evidence="1">
    <location>
        <begin position="42"/>
        <end position="69"/>
    </location>
</feature>
<keyword evidence="3" id="KW-1185">Reference proteome</keyword>
<proteinExistence type="predicted"/>
<name>A0ABS4QXH1_9HYPH</name>
<dbReference type="EMBL" id="JAGILA010000002">
    <property type="protein sequence ID" value="MBP2235343.1"/>
    <property type="molecule type" value="Genomic_DNA"/>
</dbReference>
<keyword evidence="1" id="KW-0175">Coiled coil</keyword>
<reference evidence="2 3" key="1">
    <citation type="submission" date="2021-03" db="EMBL/GenBank/DDBJ databases">
        <title>Genomic Encyclopedia of Type Strains, Phase IV (KMG-IV): sequencing the most valuable type-strain genomes for metagenomic binning, comparative biology and taxonomic classification.</title>
        <authorList>
            <person name="Goeker M."/>
        </authorList>
    </citation>
    <scope>NUCLEOTIDE SEQUENCE [LARGE SCALE GENOMIC DNA]</scope>
    <source>
        <strain evidence="2 3">DSM 13372</strain>
    </source>
</reference>
<protein>
    <submittedName>
        <fullName evidence="2">Uncharacterized protein</fullName>
    </submittedName>
</protein>